<dbReference type="InterPro" id="IPR045340">
    <property type="entry name" value="DUF6533"/>
</dbReference>
<keyword evidence="1" id="KW-0472">Membrane</keyword>
<keyword evidence="1" id="KW-0812">Transmembrane</keyword>
<dbReference type="AlphaFoldDB" id="A0A9P5NUH0"/>
<sequence length="76" mass="9088">MQISDHDLFIRFTIQYSSIALLIYDYSLTLTDEIKYFWLKKFKISTALYIACRYALISNILFLFALADKFPHLRLQ</sequence>
<name>A0A9P5NUH0_GYMJU</name>
<evidence type="ECO:0000259" key="2">
    <source>
        <dbReference type="Pfam" id="PF20151"/>
    </source>
</evidence>
<dbReference type="Pfam" id="PF20151">
    <property type="entry name" value="DUF6533"/>
    <property type="match status" value="1"/>
</dbReference>
<organism evidence="3 4">
    <name type="scientific">Gymnopilus junonius</name>
    <name type="common">Spectacular rustgill mushroom</name>
    <name type="synonym">Gymnopilus spectabilis subsp. junonius</name>
    <dbReference type="NCBI Taxonomy" id="109634"/>
    <lineage>
        <taxon>Eukaryota</taxon>
        <taxon>Fungi</taxon>
        <taxon>Dikarya</taxon>
        <taxon>Basidiomycota</taxon>
        <taxon>Agaricomycotina</taxon>
        <taxon>Agaricomycetes</taxon>
        <taxon>Agaricomycetidae</taxon>
        <taxon>Agaricales</taxon>
        <taxon>Agaricineae</taxon>
        <taxon>Hymenogastraceae</taxon>
        <taxon>Gymnopilus</taxon>
    </lineage>
</organism>
<accession>A0A9P5NUH0</accession>
<keyword evidence="1" id="KW-1133">Transmembrane helix</keyword>
<keyword evidence="4" id="KW-1185">Reference proteome</keyword>
<comment type="caution">
    <text evidence="3">The sequence shown here is derived from an EMBL/GenBank/DDBJ whole genome shotgun (WGS) entry which is preliminary data.</text>
</comment>
<evidence type="ECO:0000256" key="1">
    <source>
        <dbReference type="SAM" id="Phobius"/>
    </source>
</evidence>
<protein>
    <recommendedName>
        <fullName evidence="2">DUF6533 domain-containing protein</fullName>
    </recommendedName>
</protein>
<reference evidence="3" key="1">
    <citation type="submission" date="2020-11" db="EMBL/GenBank/DDBJ databases">
        <authorList>
            <consortium name="DOE Joint Genome Institute"/>
            <person name="Ahrendt S."/>
            <person name="Riley R."/>
            <person name="Andreopoulos W."/>
            <person name="LaButti K."/>
            <person name="Pangilinan J."/>
            <person name="Ruiz-duenas F.J."/>
            <person name="Barrasa J.M."/>
            <person name="Sanchez-Garcia M."/>
            <person name="Camarero S."/>
            <person name="Miyauchi S."/>
            <person name="Serrano A."/>
            <person name="Linde D."/>
            <person name="Babiker R."/>
            <person name="Drula E."/>
            <person name="Ayuso-Fernandez I."/>
            <person name="Pacheco R."/>
            <person name="Padilla G."/>
            <person name="Ferreira P."/>
            <person name="Barriuso J."/>
            <person name="Kellner H."/>
            <person name="Castanera R."/>
            <person name="Alfaro M."/>
            <person name="Ramirez L."/>
            <person name="Pisabarro A.G."/>
            <person name="Kuo A."/>
            <person name="Tritt A."/>
            <person name="Lipzen A."/>
            <person name="He G."/>
            <person name="Yan M."/>
            <person name="Ng V."/>
            <person name="Cullen D."/>
            <person name="Martin F."/>
            <person name="Rosso M.-N."/>
            <person name="Henrissat B."/>
            <person name="Hibbett D."/>
            <person name="Martinez A.T."/>
            <person name="Grigoriev I.V."/>
        </authorList>
    </citation>
    <scope>NUCLEOTIDE SEQUENCE</scope>
    <source>
        <strain evidence="3">AH 44721</strain>
    </source>
</reference>
<dbReference type="Proteomes" id="UP000724874">
    <property type="component" value="Unassembled WGS sequence"/>
</dbReference>
<feature type="domain" description="DUF6533" evidence="2">
    <location>
        <begin position="17"/>
        <end position="56"/>
    </location>
</feature>
<dbReference type="EMBL" id="JADNYJ010000008">
    <property type="protein sequence ID" value="KAF8909665.1"/>
    <property type="molecule type" value="Genomic_DNA"/>
</dbReference>
<gene>
    <name evidence="3" type="ORF">CPB84DRAFT_1433643</name>
</gene>
<feature type="transmembrane region" description="Helical" evidence="1">
    <location>
        <begin position="9"/>
        <end position="27"/>
    </location>
</feature>
<evidence type="ECO:0000313" key="3">
    <source>
        <dbReference type="EMBL" id="KAF8909665.1"/>
    </source>
</evidence>
<dbReference type="OrthoDB" id="3242409at2759"/>
<proteinExistence type="predicted"/>
<evidence type="ECO:0000313" key="4">
    <source>
        <dbReference type="Proteomes" id="UP000724874"/>
    </source>
</evidence>
<feature type="transmembrane region" description="Helical" evidence="1">
    <location>
        <begin position="47"/>
        <end position="67"/>
    </location>
</feature>